<dbReference type="SMART" id="SM00342">
    <property type="entry name" value="HTH_ARAC"/>
    <property type="match status" value="1"/>
</dbReference>
<dbReference type="PROSITE" id="PS01124">
    <property type="entry name" value="HTH_ARAC_FAMILY_2"/>
    <property type="match status" value="1"/>
</dbReference>
<dbReference type="InterPro" id="IPR009057">
    <property type="entry name" value="Homeodomain-like_sf"/>
</dbReference>
<dbReference type="InterPro" id="IPR018060">
    <property type="entry name" value="HTH_AraC"/>
</dbReference>
<dbReference type="GO" id="GO:0043565">
    <property type="term" value="F:sequence-specific DNA binding"/>
    <property type="evidence" value="ECO:0007669"/>
    <property type="project" value="InterPro"/>
</dbReference>
<name>A0A926DSG9_9FIRM</name>
<evidence type="ECO:0000256" key="2">
    <source>
        <dbReference type="ARBA" id="ARBA00023125"/>
    </source>
</evidence>
<dbReference type="Proteomes" id="UP000657006">
    <property type="component" value="Unassembled WGS sequence"/>
</dbReference>
<dbReference type="SUPFAM" id="SSF46689">
    <property type="entry name" value="Homeodomain-like"/>
    <property type="match status" value="2"/>
</dbReference>
<keyword evidence="2" id="KW-0238">DNA-binding</keyword>
<dbReference type="AlphaFoldDB" id="A0A926DSG9"/>
<protein>
    <submittedName>
        <fullName evidence="5">Helix-turn-helix transcriptional regulator</fullName>
    </submittedName>
</protein>
<keyword evidence="6" id="KW-1185">Reference proteome</keyword>
<keyword evidence="3" id="KW-0804">Transcription</keyword>
<dbReference type="PANTHER" id="PTHR43280">
    <property type="entry name" value="ARAC-FAMILY TRANSCRIPTIONAL REGULATOR"/>
    <property type="match status" value="1"/>
</dbReference>
<accession>A0A926DSG9</accession>
<evidence type="ECO:0000259" key="4">
    <source>
        <dbReference type="PROSITE" id="PS01124"/>
    </source>
</evidence>
<dbReference type="RefSeq" id="WP_177715334.1">
    <property type="nucleotide sequence ID" value="NZ_JACRSQ010000006.1"/>
</dbReference>
<dbReference type="Gene3D" id="1.10.10.60">
    <property type="entry name" value="Homeodomain-like"/>
    <property type="match status" value="2"/>
</dbReference>
<dbReference type="Gene3D" id="2.60.120.10">
    <property type="entry name" value="Jelly Rolls"/>
    <property type="match status" value="1"/>
</dbReference>
<evidence type="ECO:0000256" key="3">
    <source>
        <dbReference type="ARBA" id="ARBA00023163"/>
    </source>
</evidence>
<dbReference type="InterPro" id="IPR014710">
    <property type="entry name" value="RmlC-like_jellyroll"/>
</dbReference>
<reference evidence="5" key="1">
    <citation type="submission" date="2020-08" db="EMBL/GenBank/DDBJ databases">
        <title>Genome public.</title>
        <authorList>
            <person name="Liu C."/>
            <person name="Sun Q."/>
        </authorList>
    </citation>
    <scope>NUCLEOTIDE SEQUENCE</scope>
    <source>
        <strain evidence="5">NSJ-32</strain>
    </source>
</reference>
<keyword evidence="1" id="KW-0805">Transcription regulation</keyword>
<dbReference type="GO" id="GO:0003700">
    <property type="term" value="F:DNA-binding transcription factor activity"/>
    <property type="evidence" value="ECO:0007669"/>
    <property type="project" value="InterPro"/>
</dbReference>
<dbReference type="PANTHER" id="PTHR43280:SF28">
    <property type="entry name" value="HTH-TYPE TRANSCRIPTIONAL ACTIVATOR RHAS"/>
    <property type="match status" value="1"/>
</dbReference>
<dbReference type="Pfam" id="PF02311">
    <property type="entry name" value="AraC_binding"/>
    <property type="match status" value="1"/>
</dbReference>
<evidence type="ECO:0000313" key="6">
    <source>
        <dbReference type="Proteomes" id="UP000657006"/>
    </source>
</evidence>
<dbReference type="InterPro" id="IPR003313">
    <property type="entry name" value="AraC-bd"/>
</dbReference>
<evidence type="ECO:0000256" key="1">
    <source>
        <dbReference type="ARBA" id="ARBA00023015"/>
    </source>
</evidence>
<dbReference type="PROSITE" id="PS00041">
    <property type="entry name" value="HTH_ARAC_FAMILY_1"/>
    <property type="match status" value="1"/>
</dbReference>
<sequence length="322" mass="38011">MTQEQLKEWLFSFAVEDRDRDTRPQEEAIDRVYPNGKKFTDSFFVFQEGQKVAICRHPRFTTGEYHMHSFVEILYLYSGNCVHLVEGKTMQMTTGDVCIISPEIYHLIEACDGIIINILVTKEYLTSLYPVAEEEDNPLSEFLGGILYGTNRKKYLYMQCPPCDPMKALVEKMIEESVEYDRYSNPCLEAMLVQFFAWILRTCTGWQSEEGESCSKEERIVEILQYVQDHYRSVTMEELSRRFNYTPTHLCRLFKRYTNSSFNRIVIDIKMYHACRLLRSSALPVQNIAYAVGYESVEYFHRIFKQVMKMTPLEYKKNPQVW</sequence>
<evidence type="ECO:0000313" key="5">
    <source>
        <dbReference type="EMBL" id="MBC8542982.1"/>
    </source>
</evidence>
<comment type="caution">
    <text evidence="5">The sequence shown here is derived from an EMBL/GenBank/DDBJ whole genome shotgun (WGS) entry which is preliminary data.</text>
</comment>
<dbReference type="InterPro" id="IPR037923">
    <property type="entry name" value="HTH-like"/>
</dbReference>
<gene>
    <name evidence="5" type="ORF">H8730_05440</name>
</gene>
<organism evidence="5 6">
    <name type="scientific">Bianquea renquensis</name>
    <dbReference type="NCBI Taxonomy" id="2763661"/>
    <lineage>
        <taxon>Bacteria</taxon>
        <taxon>Bacillati</taxon>
        <taxon>Bacillota</taxon>
        <taxon>Clostridia</taxon>
        <taxon>Eubacteriales</taxon>
        <taxon>Bianqueaceae</taxon>
        <taxon>Bianquea</taxon>
    </lineage>
</organism>
<dbReference type="EMBL" id="JACRSQ010000006">
    <property type="protein sequence ID" value="MBC8542982.1"/>
    <property type="molecule type" value="Genomic_DNA"/>
</dbReference>
<dbReference type="Pfam" id="PF12833">
    <property type="entry name" value="HTH_18"/>
    <property type="match status" value="1"/>
</dbReference>
<proteinExistence type="predicted"/>
<dbReference type="InterPro" id="IPR018062">
    <property type="entry name" value="HTH_AraC-typ_CS"/>
</dbReference>
<dbReference type="SUPFAM" id="SSF51215">
    <property type="entry name" value="Regulatory protein AraC"/>
    <property type="match status" value="1"/>
</dbReference>
<feature type="domain" description="HTH araC/xylS-type" evidence="4">
    <location>
        <begin position="221"/>
        <end position="318"/>
    </location>
</feature>